<dbReference type="Proteomes" id="UP001595748">
    <property type="component" value="Unassembled WGS sequence"/>
</dbReference>
<organism evidence="1 2">
    <name type="scientific">Deinococcus antarcticus</name>
    <dbReference type="NCBI Taxonomy" id="1298767"/>
    <lineage>
        <taxon>Bacteria</taxon>
        <taxon>Thermotogati</taxon>
        <taxon>Deinococcota</taxon>
        <taxon>Deinococci</taxon>
        <taxon>Deinococcales</taxon>
        <taxon>Deinococcaceae</taxon>
        <taxon>Deinococcus</taxon>
    </lineage>
</organism>
<evidence type="ECO:0000313" key="1">
    <source>
        <dbReference type="EMBL" id="MFC3859552.1"/>
    </source>
</evidence>
<keyword evidence="2" id="KW-1185">Reference proteome</keyword>
<dbReference type="RefSeq" id="WP_380075713.1">
    <property type="nucleotide sequence ID" value="NZ_JBHRZF010000019.1"/>
</dbReference>
<comment type="caution">
    <text evidence="1">The sequence shown here is derived from an EMBL/GenBank/DDBJ whole genome shotgun (WGS) entry which is preliminary data.</text>
</comment>
<evidence type="ECO:0000313" key="2">
    <source>
        <dbReference type="Proteomes" id="UP001595748"/>
    </source>
</evidence>
<protein>
    <recommendedName>
        <fullName evidence="3">Haloacid dehalogenase-like hydrolase</fullName>
    </recommendedName>
</protein>
<reference evidence="2" key="1">
    <citation type="journal article" date="2019" name="Int. J. Syst. Evol. Microbiol.">
        <title>The Global Catalogue of Microorganisms (GCM) 10K type strain sequencing project: providing services to taxonomists for standard genome sequencing and annotation.</title>
        <authorList>
            <consortium name="The Broad Institute Genomics Platform"/>
            <consortium name="The Broad Institute Genome Sequencing Center for Infectious Disease"/>
            <person name="Wu L."/>
            <person name="Ma J."/>
        </authorList>
    </citation>
    <scope>NUCLEOTIDE SEQUENCE [LARGE SCALE GENOMIC DNA]</scope>
    <source>
        <strain evidence="2">CCTCC AB 2013263</strain>
    </source>
</reference>
<dbReference type="InterPro" id="IPR036412">
    <property type="entry name" value="HAD-like_sf"/>
</dbReference>
<accession>A0ABV8A1L2</accession>
<dbReference type="EMBL" id="JBHRZF010000019">
    <property type="protein sequence ID" value="MFC3859552.1"/>
    <property type="molecule type" value="Genomic_DNA"/>
</dbReference>
<gene>
    <name evidence="1" type="ORF">ACFOPQ_02040</name>
</gene>
<dbReference type="SUPFAM" id="SSF56784">
    <property type="entry name" value="HAD-like"/>
    <property type="match status" value="1"/>
</dbReference>
<name>A0ABV8A1L2_9DEIO</name>
<sequence>MGPAFFRDFAFVAFDFDGTLTDFVRADTLALEALRLRCCPDATGPEFLDVDVALIMAFHERVERGESHPLDMDVERLMRTLARYGVTGARNAGMEAVIVHEQARVRQHGLELGAIRAAASLTELCV</sequence>
<proteinExistence type="predicted"/>
<evidence type="ECO:0008006" key="3">
    <source>
        <dbReference type="Google" id="ProtNLM"/>
    </source>
</evidence>